<accession>A0A9P7FFK8</accession>
<reference evidence="2" key="1">
    <citation type="journal article" date="2020" name="New Phytol.">
        <title>Comparative genomics reveals dynamic genome evolution in host specialist ectomycorrhizal fungi.</title>
        <authorList>
            <person name="Lofgren L.A."/>
            <person name="Nguyen N.H."/>
            <person name="Vilgalys R."/>
            <person name="Ruytinx J."/>
            <person name="Liao H.L."/>
            <person name="Branco S."/>
            <person name="Kuo A."/>
            <person name="LaButti K."/>
            <person name="Lipzen A."/>
            <person name="Andreopoulos W."/>
            <person name="Pangilinan J."/>
            <person name="Riley R."/>
            <person name="Hundley H."/>
            <person name="Na H."/>
            <person name="Barry K."/>
            <person name="Grigoriev I.V."/>
            <person name="Stajich J.E."/>
            <person name="Kennedy P.G."/>
        </authorList>
    </citation>
    <scope>NUCLEOTIDE SEQUENCE</scope>
    <source>
        <strain evidence="2">FC423</strain>
    </source>
</reference>
<sequence>MTAMSGSVLDTSVPSETVHDGLIPSSAAADFRLLLAKLPLEGNCPDFTSADLQSSRAPLLGPLTTDEQAAAILTTIWTATNSTSRIRWQGQLAADALAAAEEQRIIDEASTQRAAAEKLQADLLAEEDKKKKPSTPYSHP</sequence>
<gene>
    <name evidence="2" type="ORF">F5147DRAFT_649275</name>
</gene>
<dbReference type="EMBL" id="JABBWM010000007">
    <property type="protein sequence ID" value="KAG2115832.1"/>
    <property type="molecule type" value="Genomic_DNA"/>
</dbReference>
<dbReference type="AlphaFoldDB" id="A0A9P7FFK8"/>
<keyword evidence="3" id="KW-1185">Reference proteome</keyword>
<dbReference type="Proteomes" id="UP000823399">
    <property type="component" value="Unassembled WGS sequence"/>
</dbReference>
<evidence type="ECO:0000313" key="2">
    <source>
        <dbReference type="EMBL" id="KAG2115832.1"/>
    </source>
</evidence>
<feature type="compositionally biased region" description="Basic and acidic residues" evidence="1">
    <location>
        <begin position="120"/>
        <end position="130"/>
    </location>
</feature>
<name>A0A9P7FFK8_9AGAM</name>
<evidence type="ECO:0000313" key="3">
    <source>
        <dbReference type="Proteomes" id="UP000823399"/>
    </source>
</evidence>
<proteinExistence type="predicted"/>
<feature type="region of interest" description="Disordered" evidence="1">
    <location>
        <begin position="120"/>
        <end position="140"/>
    </location>
</feature>
<dbReference type="GeneID" id="64695588"/>
<protein>
    <submittedName>
        <fullName evidence="2">Uncharacterized protein</fullName>
    </submittedName>
</protein>
<evidence type="ECO:0000256" key="1">
    <source>
        <dbReference type="SAM" id="MobiDB-lite"/>
    </source>
</evidence>
<organism evidence="2 3">
    <name type="scientific">Suillus discolor</name>
    <dbReference type="NCBI Taxonomy" id="1912936"/>
    <lineage>
        <taxon>Eukaryota</taxon>
        <taxon>Fungi</taxon>
        <taxon>Dikarya</taxon>
        <taxon>Basidiomycota</taxon>
        <taxon>Agaricomycotina</taxon>
        <taxon>Agaricomycetes</taxon>
        <taxon>Agaricomycetidae</taxon>
        <taxon>Boletales</taxon>
        <taxon>Suillineae</taxon>
        <taxon>Suillaceae</taxon>
        <taxon>Suillus</taxon>
    </lineage>
</organism>
<dbReference type="RefSeq" id="XP_041297211.1">
    <property type="nucleotide sequence ID" value="XM_041433329.1"/>
</dbReference>
<comment type="caution">
    <text evidence="2">The sequence shown here is derived from an EMBL/GenBank/DDBJ whole genome shotgun (WGS) entry which is preliminary data.</text>
</comment>